<dbReference type="Proteomes" id="UP000006791">
    <property type="component" value="Chromosome 2"/>
</dbReference>
<dbReference type="EMBL" id="CP002515">
    <property type="protein sequence ID" value="AEP13788.1"/>
    <property type="molecule type" value="Genomic_DNA"/>
</dbReference>
<keyword evidence="2" id="KW-1185">Reference proteome</keyword>
<gene>
    <name evidence="1" type="ordered locus">Cabther_B0791</name>
</gene>
<reference evidence="1 2" key="1">
    <citation type="journal article" date="2012" name="Environ. Microbiol.">
        <title>Complete genome of Candidatus Chloracidobacterium thermophilum, a chlorophyll-based photoheterotroph belonging to the phylum Acidobacteria.</title>
        <authorList>
            <person name="Garcia Costas A.M."/>
            <person name="Liu Z."/>
            <person name="Tomsho L.P."/>
            <person name="Schuster S.C."/>
            <person name="Ward D.M."/>
            <person name="Bryant D.A."/>
        </authorList>
    </citation>
    <scope>NUCLEOTIDE SEQUENCE [LARGE SCALE GENOMIC DNA]</scope>
    <source>
        <strain evidence="1 2">B</strain>
    </source>
</reference>
<dbReference type="KEGG" id="ctm:Cabther_B0791"/>
<evidence type="ECO:0000313" key="2">
    <source>
        <dbReference type="Proteomes" id="UP000006791"/>
    </source>
</evidence>
<sequence>MLMSQTTKLKGRRAKLLKGITPVCGQCNLMTLFLQGLSNGLTNQWLVVNHQYPGGSQGSGLSR</sequence>
<evidence type="ECO:0000313" key="1">
    <source>
        <dbReference type="EMBL" id="AEP13788.1"/>
    </source>
</evidence>
<accession>G2LLJ2</accession>
<name>G2LLJ2_CHLTF</name>
<dbReference type="AlphaFoldDB" id="G2LLJ2"/>
<organism evidence="1 2">
    <name type="scientific">Chloracidobacterium thermophilum (strain B)</name>
    <dbReference type="NCBI Taxonomy" id="981222"/>
    <lineage>
        <taxon>Bacteria</taxon>
        <taxon>Pseudomonadati</taxon>
        <taxon>Acidobacteriota</taxon>
        <taxon>Terriglobia</taxon>
        <taxon>Terriglobales</taxon>
        <taxon>Acidobacteriaceae</taxon>
        <taxon>Chloracidobacterium</taxon>
    </lineage>
</organism>
<proteinExistence type="predicted"/>
<dbReference type="HOGENOM" id="CLU_2877642_0_0_0"/>
<protein>
    <submittedName>
        <fullName evidence="1">Uncharacterized protein</fullName>
    </submittedName>
</protein>